<proteinExistence type="predicted"/>
<feature type="domain" description="HTH cro/C1-type" evidence="3">
    <location>
        <begin position="22"/>
        <end position="76"/>
    </location>
</feature>
<accession>A0A3Q9FY68</accession>
<evidence type="ECO:0000313" key="4">
    <source>
        <dbReference type="EMBL" id="AZQ73106.1"/>
    </source>
</evidence>
<dbReference type="Pfam" id="PF10901">
    <property type="entry name" value="DUF2690"/>
    <property type="match status" value="1"/>
</dbReference>
<evidence type="ECO:0000256" key="2">
    <source>
        <dbReference type="SAM" id="Phobius"/>
    </source>
</evidence>
<evidence type="ECO:0000313" key="5">
    <source>
        <dbReference type="Proteomes" id="UP000267900"/>
    </source>
</evidence>
<dbReference type="InterPro" id="IPR021224">
    <property type="entry name" value="DUF2690"/>
</dbReference>
<dbReference type="SMART" id="SM00530">
    <property type="entry name" value="HTH_XRE"/>
    <property type="match status" value="1"/>
</dbReference>
<dbReference type="EMBL" id="CP034587">
    <property type="protein sequence ID" value="AZQ73106.1"/>
    <property type="molecule type" value="Genomic_DNA"/>
</dbReference>
<reference evidence="4 5" key="1">
    <citation type="submission" date="2018-12" db="EMBL/GenBank/DDBJ databases">
        <title>The whole draft genome of Streptomyce luteoverticillatus CGMCC 15060.</title>
        <authorList>
            <person name="Feng Z."/>
            <person name="Chen G."/>
            <person name="Zhang J."/>
            <person name="Zhu H."/>
            <person name="Yu X."/>
            <person name="Zhang W."/>
            <person name="Zhang X."/>
        </authorList>
    </citation>
    <scope>NUCLEOTIDE SEQUENCE [LARGE SCALE GENOMIC DNA]</scope>
    <source>
        <strain evidence="4 5">CGMCC 15060</strain>
    </source>
</reference>
<dbReference type="SUPFAM" id="SSF47413">
    <property type="entry name" value="lambda repressor-like DNA-binding domains"/>
    <property type="match status" value="1"/>
</dbReference>
<evidence type="ECO:0000256" key="1">
    <source>
        <dbReference type="SAM" id="MobiDB-lite"/>
    </source>
</evidence>
<dbReference type="CDD" id="cd00093">
    <property type="entry name" value="HTH_XRE"/>
    <property type="match status" value="1"/>
</dbReference>
<dbReference type="RefSeq" id="WP_126915622.1">
    <property type="nucleotide sequence ID" value="NZ_CP034587.1"/>
</dbReference>
<keyword evidence="2" id="KW-1133">Transmembrane helix</keyword>
<dbReference type="Gene3D" id="1.10.260.40">
    <property type="entry name" value="lambda repressor-like DNA-binding domains"/>
    <property type="match status" value="1"/>
</dbReference>
<dbReference type="GO" id="GO:0003677">
    <property type="term" value="F:DNA binding"/>
    <property type="evidence" value="ECO:0007669"/>
    <property type="project" value="InterPro"/>
</dbReference>
<keyword evidence="2" id="KW-0472">Membrane</keyword>
<sequence>MPRWRALPEELDPQVREFAEQLRRLVERSGLGIAAVADRTGYSKTSWERYLNGRLLPPRGAAEALAEVTGTDVGHLGTLWELAERAWSRSELRHDVTMEAIRVAEAKAALGEFGPPPEKAERTRKPARAGAVAAPSSAPTALRDDEAEPPPSPPMPDSGLPRDPGARDVREKAIPVRKPKAPKDPKAPKSPKAPASARRNTVLFAVGAVGALLVVAAGVLLLGTGPDDGQVAPGAIATPSAGSPSSMPDGVKCTGAACAGKDPETMGCGGAHATTAGSATVGASYLEVRYSKACGTAWARITQAAPGDTLRISGTGSRAVTESGRVDKGADGHTRMIPVADSRQASACAALVSGRKGCTTPRPPQERTPEG</sequence>
<feature type="transmembrane region" description="Helical" evidence="2">
    <location>
        <begin position="202"/>
        <end position="223"/>
    </location>
</feature>
<evidence type="ECO:0000259" key="3">
    <source>
        <dbReference type="PROSITE" id="PS50943"/>
    </source>
</evidence>
<dbReference type="Pfam" id="PF13560">
    <property type="entry name" value="HTH_31"/>
    <property type="match status" value="1"/>
</dbReference>
<feature type="compositionally biased region" description="Low complexity" evidence="1">
    <location>
        <begin position="128"/>
        <end position="141"/>
    </location>
</feature>
<dbReference type="PROSITE" id="PS50943">
    <property type="entry name" value="HTH_CROC1"/>
    <property type="match status" value="1"/>
</dbReference>
<dbReference type="OrthoDB" id="4334712at2"/>
<dbReference type="InterPro" id="IPR001387">
    <property type="entry name" value="Cro/C1-type_HTH"/>
</dbReference>
<protein>
    <submittedName>
        <fullName evidence="4">DUF2690 domain-containing protein</fullName>
    </submittedName>
</protein>
<dbReference type="InterPro" id="IPR010982">
    <property type="entry name" value="Lambda_DNA-bd_dom_sf"/>
</dbReference>
<dbReference type="Proteomes" id="UP000267900">
    <property type="component" value="Chromosome"/>
</dbReference>
<feature type="compositionally biased region" description="Basic and acidic residues" evidence="1">
    <location>
        <begin position="164"/>
        <end position="174"/>
    </location>
</feature>
<dbReference type="AlphaFoldDB" id="A0A3Q9FY68"/>
<organism evidence="4 5">
    <name type="scientific">Streptomyces luteoverticillatus</name>
    <name type="common">Streptoverticillium luteoverticillatus</name>
    <dbReference type="NCBI Taxonomy" id="66425"/>
    <lineage>
        <taxon>Bacteria</taxon>
        <taxon>Bacillati</taxon>
        <taxon>Actinomycetota</taxon>
        <taxon>Actinomycetes</taxon>
        <taxon>Kitasatosporales</taxon>
        <taxon>Streptomycetaceae</taxon>
        <taxon>Streptomyces</taxon>
    </lineage>
</organism>
<name>A0A3Q9FY68_STRLT</name>
<keyword evidence="5" id="KW-1185">Reference proteome</keyword>
<feature type="region of interest" description="Disordered" evidence="1">
    <location>
        <begin position="112"/>
        <end position="197"/>
    </location>
</feature>
<gene>
    <name evidence="4" type="ORF">EKH77_19520</name>
</gene>
<keyword evidence="2" id="KW-0812">Transmembrane</keyword>